<reference evidence="2 3" key="1">
    <citation type="journal article" date="2006" name="Int. J. Syst. Evol. Microbiol.">
        <title>Chryseobacterium hispanicum sp. nov., isolated from the drinking water distribution system of Sevilla, Spain.</title>
        <authorList>
            <person name="Gallego V."/>
            <person name="Garcia M.T."/>
            <person name="Ventosa A."/>
        </authorList>
    </citation>
    <scope>NUCLEOTIDE SEQUENCE [LARGE SCALE GENOMIC DNA]</scope>
    <source>
        <strain evidence="2 3">KCTC 22104</strain>
    </source>
</reference>
<name>A0A3D9CZM5_9FLAO</name>
<comment type="caution">
    <text evidence="2">The sequence shown here is derived from an EMBL/GenBank/DDBJ whole genome shotgun (WGS) entry which is preliminary data.</text>
</comment>
<keyword evidence="1" id="KW-0732">Signal</keyword>
<evidence type="ECO:0000313" key="2">
    <source>
        <dbReference type="EMBL" id="REC71213.1"/>
    </source>
</evidence>
<evidence type="ECO:0000256" key="1">
    <source>
        <dbReference type="SAM" id="SignalP"/>
    </source>
</evidence>
<dbReference type="Pfam" id="PF14903">
    <property type="entry name" value="WG_beta_rep"/>
    <property type="match status" value="2"/>
</dbReference>
<protein>
    <submittedName>
        <fullName evidence="2">WG repeat-containing protein</fullName>
    </submittedName>
</protein>
<sequence>MKKLFSLFILSFFGLAFSQMKDDNDTLPSLIPQKINQFSGYINQQGKVVIVPEYHIAMFFSQDCNLLNSPNKAVRVFGSANYATVEKNNISYRINKKGKRVYRYKKTDIGKCSQPYVVQKYKAFVLNGAYGLVSKEDIDLGGYKDFDIYPQYQMLYVLESDRENPMIVAVKNDKFGIIDKNNQVVIPFIYADIKTNLSWKTANLFEVSTDGKDYFFVNKNNYAYLAKKL</sequence>
<dbReference type="RefSeq" id="WP_116034076.1">
    <property type="nucleotide sequence ID" value="NZ_JBHLVV010000005.1"/>
</dbReference>
<dbReference type="AlphaFoldDB" id="A0A3D9CZM5"/>
<evidence type="ECO:0000313" key="3">
    <source>
        <dbReference type="Proteomes" id="UP000256326"/>
    </source>
</evidence>
<organism evidence="2 3">
    <name type="scientific">Epilithonimonas hispanica</name>
    <dbReference type="NCBI Taxonomy" id="358687"/>
    <lineage>
        <taxon>Bacteria</taxon>
        <taxon>Pseudomonadati</taxon>
        <taxon>Bacteroidota</taxon>
        <taxon>Flavobacteriia</taxon>
        <taxon>Flavobacteriales</taxon>
        <taxon>Weeksellaceae</taxon>
        <taxon>Chryseobacterium group</taxon>
        <taxon>Epilithonimonas</taxon>
    </lineage>
</organism>
<dbReference type="Proteomes" id="UP000256326">
    <property type="component" value="Unassembled WGS sequence"/>
</dbReference>
<dbReference type="OrthoDB" id="5464673at2"/>
<proteinExistence type="predicted"/>
<dbReference type="EMBL" id="QNUG01000011">
    <property type="protein sequence ID" value="REC71213.1"/>
    <property type="molecule type" value="Genomic_DNA"/>
</dbReference>
<dbReference type="InterPro" id="IPR032774">
    <property type="entry name" value="WG_beta_rep"/>
</dbReference>
<keyword evidence="3" id="KW-1185">Reference proteome</keyword>
<accession>A0A3D9CZM5</accession>
<feature type="signal peptide" evidence="1">
    <location>
        <begin position="1"/>
        <end position="18"/>
    </location>
</feature>
<gene>
    <name evidence="2" type="ORF">DRF58_06695</name>
</gene>
<feature type="chain" id="PRO_5017570605" evidence="1">
    <location>
        <begin position="19"/>
        <end position="229"/>
    </location>
</feature>